<evidence type="ECO:0000256" key="1">
    <source>
        <dbReference type="ARBA" id="ARBA00001933"/>
    </source>
</evidence>
<organism evidence="5 6">
    <name type="scientific">Micromonospora maris</name>
    <dbReference type="NCBI Taxonomy" id="1003110"/>
    <lineage>
        <taxon>Bacteria</taxon>
        <taxon>Bacillati</taxon>
        <taxon>Actinomycetota</taxon>
        <taxon>Actinomycetes</taxon>
        <taxon>Micromonosporales</taxon>
        <taxon>Micromonosporaceae</taxon>
        <taxon>Micromonospora</taxon>
    </lineage>
</organism>
<keyword evidence="6" id="KW-1185">Reference proteome</keyword>
<dbReference type="GO" id="GO:0030170">
    <property type="term" value="F:pyridoxal phosphate binding"/>
    <property type="evidence" value="ECO:0007669"/>
    <property type="project" value="TreeGrafter"/>
</dbReference>
<dbReference type="InterPro" id="IPR015422">
    <property type="entry name" value="PyrdxlP-dep_Trfase_small"/>
</dbReference>
<dbReference type="Gene3D" id="3.40.640.10">
    <property type="entry name" value="Type I PLP-dependent aspartate aminotransferase-like (Major domain)"/>
    <property type="match status" value="1"/>
</dbReference>
<dbReference type="GO" id="GO:0008483">
    <property type="term" value="F:transaminase activity"/>
    <property type="evidence" value="ECO:0007669"/>
    <property type="project" value="TreeGrafter"/>
</dbReference>
<feature type="active site" description="Proton acceptor" evidence="2">
    <location>
        <position position="199"/>
    </location>
</feature>
<evidence type="ECO:0008006" key="7">
    <source>
        <dbReference type="Google" id="ProtNLM"/>
    </source>
</evidence>
<protein>
    <recommendedName>
        <fullName evidence="7">DegT/DnrJ/EryC1/StrS aminotransferase</fullName>
    </recommendedName>
</protein>
<sequence length="421" mass="44812">MTAMTSTGLAATAPATDHPQQWPVYDGQAVARATDLIRAGRTFDYRHGPEIAEIEQLFSDHLDGRHVLAVNSGTSALLAAYYVLGLGPGDEVLVPSLTFLATASPLFVLGATPVLCDSGSANGNVTVASLAERITSRTRAIAVTHLFGHPCPMAEIAQLARERSLALIEDCSHAHGSTIDGVPVGTFGDLAVFSIGGLKLVSGGMGGVLACRDTRHYDLACLLSSFRQRSNLTVHDPALRRLADVGLGGNLRISPVAAVLASSHMRRLDALVRAKHHNATALVTALSTHPGIEGLGVAAGHTMGGWYDIVLRVDPLRAGFDRDDLVAALKRHGVRAGVPQTAPLHRTSVFTGARPPTWHAYSPATLRRCFTYAPEDLPVSARLHDEWISLPATYFNEPQEDLLGAYRRAAERALSDLAATR</sequence>
<dbReference type="EMBL" id="LMWI01000002">
    <property type="protein sequence ID" value="KUJ44899.1"/>
    <property type="molecule type" value="Genomic_DNA"/>
</dbReference>
<dbReference type="Pfam" id="PF01041">
    <property type="entry name" value="DegT_DnrJ_EryC1"/>
    <property type="match status" value="1"/>
</dbReference>
<dbReference type="InterPro" id="IPR015421">
    <property type="entry name" value="PyrdxlP-dep_Trfase_major"/>
</dbReference>
<comment type="cofactor">
    <cofactor evidence="1">
        <name>pyridoxal 5'-phosphate</name>
        <dbReference type="ChEBI" id="CHEBI:597326"/>
    </cofactor>
</comment>
<dbReference type="InterPro" id="IPR000653">
    <property type="entry name" value="DegT/StrS_aminotransferase"/>
</dbReference>
<dbReference type="Gene3D" id="3.90.1150.10">
    <property type="entry name" value="Aspartate Aminotransferase, domain 1"/>
    <property type="match status" value="1"/>
</dbReference>
<keyword evidence="3 4" id="KW-0663">Pyridoxal phosphate</keyword>
<gene>
    <name evidence="5" type="ORF">ADL17_17350</name>
</gene>
<reference evidence="5 6" key="1">
    <citation type="submission" date="2015-10" db="EMBL/GenBank/DDBJ databases">
        <authorList>
            <person name="Ju K.-S."/>
            <person name="Doroghazi J.R."/>
            <person name="Metcalf W.W."/>
        </authorList>
    </citation>
    <scope>NUCLEOTIDE SEQUENCE [LARGE SCALE GENOMIC DNA]</scope>
    <source>
        <strain evidence="5 6">NRRL B-24793</strain>
    </source>
</reference>
<evidence type="ECO:0000256" key="2">
    <source>
        <dbReference type="PIRSR" id="PIRSR000390-1"/>
    </source>
</evidence>
<name>A0A9X0I194_9ACTN</name>
<evidence type="ECO:0000256" key="3">
    <source>
        <dbReference type="PIRSR" id="PIRSR000390-2"/>
    </source>
</evidence>
<dbReference type="OMA" id="AMNYFWD"/>
<dbReference type="SUPFAM" id="SSF53383">
    <property type="entry name" value="PLP-dependent transferases"/>
    <property type="match status" value="1"/>
</dbReference>
<dbReference type="Proteomes" id="UP000053246">
    <property type="component" value="Unassembled WGS sequence"/>
</dbReference>
<dbReference type="PANTHER" id="PTHR30244:SF34">
    <property type="entry name" value="DTDP-4-AMINO-4,6-DIDEOXYGALACTOSE TRANSAMINASE"/>
    <property type="match status" value="1"/>
</dbReference>
<dbReference type="AlphaFoldDB" id="A0A9X0I194"/>
<dbReference type="PIRSF" id="PIRSF000390">
    <property type="entry name" value="PLP_StrS"/>
    <property type="match status" value="1"/>
</dbReference>
<evidence type="ECO:0000256" key="4">
    <source>
        <dbReference type="RuleBase" id="RU004508"/>
    </source>
</evidence>
<feature type="modified residue" description="N6-(pyridoxal phosphate)lysine" evidence="3">
    <location>
        <position position="199"/>
    </location>
</feature>
<dbReference type="GO" id="GO:0000271">
    <property type="term" value="P:polysaccharide biosynthetic process"/>
    <property type="evidence" value="ECO:0007669"/>
    <property type="project" value="TreeGrafter"/>
</dbReference>
<dbReference type="PANTHER" id="PTHR30244">
    <property type="entry name" value="TRANSAMINASE"/>
    <property type="match status" value="1"/>
</dbReference>
<dbReference type="InterPro" id="IPR015424">
    <property type="entry name" value="PyrdxlP-dep_Trfase"/>
</dbReference>
<evidence type="ECO:0000313" key="6">
    <source>
        <dbReference type="Proteomes" id="UP000053246"/>
    </source>
</evidence>
<comment type="similarity">
    <text evidence="4">Belongs to the DegT/DnrJ/EryC1 family.</text>
</comment>
<proteinExistence type="inferred from homology"/>
<accession>A0A9X0I194</accession>
<comment type="caution">
    <text evidence="5">The sequence shown here is derived from an EMBL/GenBank/DDBJ whole genome shotgun (WGS) entry which is preliminary data.</text>
</comment>
<evidence type="ECO:0000313" key="5">
    <source>
        <dbReference type="EMBL" id="KUJ44899.1"/>
    </source>
</evidence>